<dbReference type="CDD" id="cd07029">
    <property type="entry name" value="RNAP_I_III_AC19"/>
    <property type="match status" value="1"/>
</dbReference>
<dbReference type="Pfam" id="PF13656">
    <property type="entry name" value="RNA_pol_L_2"/>
    <property type="match status" value="1"/>
</dbReference>
<dbReference type="HAMAP" id="MF_00261">
    <property type="entry name" value="RNApol_arch_Rpo11"/>
    <property type="match status" value="1"/>
</dbReference>
<dbReference type="GO" id="GO:0005666">
    <property type="term" value="C:RNA polymerase III complex"/>
    <property type="evidence" value="ECO:0007669"/>
    <property type="project" value="TreeGrafter"/>
</dbReference>
<evidence type="ECO:0000256" key="8">
    <source>
        <dbReference type="SAM" id="Phobius"/>
    </source>
</evidence>
<dbReference type="GO" id="GO:0006383">
    <property type="term" value="P:transcription by RNA polymerase III"/>
    <property type="evidence" value="ECO:0007669"/>
    <property type="project" value="TreeGrafter"/>
</dbReference>
<dbReference type="Gene3D" id="3.30.1360.10">
    <property type="entry name" value="RNA polymerase, RBP11-like subunit"/>
    <property type="match status" value="1"/>
</dbReference>
<evidence type="ECO:0000256" key="4">
    <source>
        <dbReference type="ARBA" id="ARBA00023163"/>
    </source>
</evidence>
<evidence type="ECO:0000313" key="10">
    <source>
        <dbReference type="EMBL" id="PIO39606.1"/>
    </source>
</evidence>
<dbReference type="InterPro" id="IPR008193">
    <property type="entry name" value="RNA_pol_Rpb11_13-16kDa_CS"/>
</dbReference>
<name>A0A2G9SHG5_AQUCT</name>
<dbReference type="AlphaFoldDB" id="A0A2G9SHG5"/>
<dbReference type="InterPro" id="IPR036603">
    <property type="entry name" value="RBP11-like"/>
</dbReference>
<dbReference type="InterPro" id="IPR022905">
    <property type="entry name" value="Rpo11-like"/>
</dbReference>
<keyword evidence="5" id="KW-0539">Nucleus</keyword>
<dbReference type="GO" id="GO:0005736">
    <property type="term" value="C:RNA polymerase I complex"/>
    <property type="evidence" value="ECO:0007669"/>
    <property type="project" value="TreeGrafter"/>
</dbReference>
<organism evidence="10 11">
    <name type="scientific">Aquarana catesbeiana</name>
    <name type="common">American bullfrog</name>
    <name type="synonym">Rana catesbeiana</name>
    <dbReference type="NCBI Taxonomy" id="8400"/>
    <lineage>
        <taxon>Eukaryota</taxon>
        <taxon>Metazoa</taxon>
        <taxon>Chordata</taxon>
        <taxon>Craniata</taxon>
        <taxon>Vertebrata</taxon>
        <taxon>Euteleostomi</taxon>
        <taxon>Amphibia</taxon>
        <taxon>Batrachia</taxon>
        <taxon>Anura</taxon>
        <taxon>Neobatrachia</taxon>
        <taxon>Ranoidea</taxon>
        <taxon>Ranidae</taxon>
        <taxon>Aquarana</taxon>
    </lineage>
</organism>
<dbReference type="SUPFAM" id="SSF55257">
    <property type="entry name" value="RBP11-like subunits of RNA polymerase"/>
    <property type="match status" value="1"/>
</dbReference>
<dbReference type="GO" id="GO:0003899">
    <property type="term" value="F:DNA-directed RNA polymerase activity"/>
    <property type="evidence" value="ECO:0007669"/>
    <property type="project" value="InterPro"/>
</dbReference>
<gene>
    <name evidence="10" type="ORF">AB205_0083070</name>
</gene>
<dbReference type="InterPro" id="IPR009025">
    <property type="entry name" value="RBP11-like_dimer"/>
</dbReference>
<evidence type="ECO:0000256" key="6">
    <source>
        <dbReference type="ARBA" id="ARBA00025751"/>
    </source>
</evidence>
<sequence length="182" mass="20745">MEWKDDGWIVYLFILFPSGTYVALHRLYITSWVFSLKIQANGMDESCVTFVLHEEDHTLGNGLRYMVMKNPEVEFCGYSITHPSESKINFRIQTRNEIPAVEPFRKGLTELMEVCQHVLDTFEASAGFTSPWWPLFTSSICTKYCIGSCQRGIILTHSTDTLLLSTFSPAYVLRDPAGSLQN</sequence>
<evidence type="ECO:0000313" key="11">
    <source>
        <dbReference type="Proteomes" id="UP000228934"/>
    </source>
</evidence>
<dbReference type="InterPro" id="IPR033898">
    <property type="entry name" value="RNAP_AC19"/>
</dbReference>
<dbReference type="PROSITE" id="PS01154">
    <property type="entry name" value="RNA_POL_L_13KD"/>
    <property type="match status" value="1"/>
</dbReference>
<dbReference type="GO" id="GO:0046983">
    <property type="term" value="F:protein dimerization activity"/>
    <property type="evidence" value="ECO:0007669"/>
    <property type="project" value="InterPro"/>
</dbReference>
<dbReference type="FunFam" id="3.30.1360.10:FF:000006">
    <property type="entry name" value="DNA-directed RNA polymerases I and III subunit RPAC2"/>
    <property type="match status" value="1"/>
</dbReference>
<dbReference type="Proteomes" id="UP000228934">
    <property type="component" value="Unassembled WGS sequence"/>
</dbReference>
<evidence type="ECO:0000256" key="2">
    <source>
        <dbReference type="ARBA" id="ARBA00022079"/>
    </source>
</evidence>
<keyword evidence="11" id="KW-1185">Reference proteome</keyword>
<dbReference type="PANTHER" id="PTHR13946:SF28">
    <property type="entry name" value="DNA-DIRECTED RNA POLYMERASES I AND III SUBUNIT RPAC2"/>
    <property type="match status" value="1"/>
</dbReference>
<dbReference type="OrthoDB" id="510325at2759"/>
<comment type="subcellular location">
    <subcellularLocation>
        <location evidence="1">Nucleus</location>
    </subcellularLocation>
</comment>
<dbReference type="PANTHER" id="PTHR13946">
    <property type="entry name" value="DNA-DIRECTED RNA POLYMERASE I,II,III"/>
    <property type="match status" value="1"/>
</dbReference>
<dbReference type="GO" id="GO:0003677">
    <property type="term" value="F:DNA binding"/>
    <property type="evidence" value="ECO:0007669"/>
    <property type="project" value="InterPro"/>
</dbReference>
<keyword evidence="8" id="KW-0812">Transmembrane</keyword>
<keyword evidence="8" id="KW-0472">Membrane</keyword>
<dbReference type="EMBL" id="KV924892">
    <property type="protein sequence ID" value="PIO39606.1"/>
    <property type="molecule type" value="Genomic_DNA"/>
</dbReference>
<evidence type="ECO:0000256" key="1">
    <source>
        <dbReference type="ARBA" id="ARBA00004123"/>
    </source>
</evidence>
<evidence type="ECO:0000256" key="3">
    <source>
        <dbReference type="ARBA" id="ARBA00022478"/>
    </source>
</evidence>
<feature type="transmembrane region" description="Helical" evidence="8">
    <location>
        <begin position="6"/>
        <end position="24"/>
    </location>
</feature>
<feature type="domain" description="DNA-directed RNA polymerase RBP11-like dimerisation" evidence="9">
    <location>
        <begin position="47"/>
        <end position="120"/>
    </location>
</feature>
<evidence type="ECO:0000256" key="7">
    <source>
        <dbReference type="ARBA" id="ARBA00031757"/>
    </source>
</evidence>
<evidence type="ECO:0000256" key="5">
    <source>
        <dbReference type="ARBA" id="ARBA00023242"/>
    </source>
</evidence>
<protein>
    <recommendedName>
        <fullName evidence="2">DNA-directed RNA polymerases I and III subunit RPAC2</fullName>
    </recommendedName>
    <alternativeName>
        <fullName evidence="7">DNA-directed RNA polymerase I subunit D</fullName>
    </alternativeName>
</protein>
<evidence type="ECO:0000259" key="9">
    <source>
        <dbReference type="Pfam" id="PF13656"/>
    </source>
</evidence>
<keyword evidence="8" id="KW-1133">Transmembrane helix</keyword>
<accession>A0A2G9SHG5</accession>
<keyword evidence="4" id="KW-0804">Transcription</keyword>
<proteinExistence type="inferred from homology"/>
<comment type="similarity">
    <text evidence="6">Belongs to the archaeal Rpo11/eukaryotic RPB11/RPC19 RNA polymerase subunit family.</text>
</comment>
<reference evidence="11" key="1">
    <citation type="journal article" date="2017" name="Nat. Commun.">
        <title>The North American bullfrog draft genome provides insight into hormonal regulation of long noncoding RNA.</title>
        <authorList>
            <person name="Hammond S.A."/>
            <person name="Warren R.L."/>
            <person name="Vandervalk B.P."/>
            <person name="Kucuk E."/>
            <person name="Khan H."/>
            <person name="Gibb E.A."/>
            <person name="Pandoh P."/>
            <person name="Kirk H."/>
            <person name="Zhao Y."/>
            <person name="Jones M."/>
            <person name="Mungall A.J."/>
            <person name="Coope R."/>
            <person name="Pleasance S."/>
            <person name="Moore R.A."/>
            <person name="Holt R.A."/>
            <person name="Round J.M."/>
            <person name="Ohora S."/>
            <person name="Walle B.V."/>
            <person name="Veldhoen N."/>
            <person name="Helbing C.C."/>
            <person name="Birol I."/>
        </authorList>
    </citation>
    <scope>NUCLEOTIDE SEQUENCE [LARGE SCALE GENOMIC DNA]</scope>
</reference>
<dbReference type="GO" id="GO:0006362">
    <property type="term" value="P:transcription elongation by RNA polymerase I"/>
    <property type="evidence" value="ECO:0007669"/>
    <property type="project" value="TreeGrafter"/>
</dbReference>
<keyword evidence="3" id="KW-0240">DNA-directed RNA polymerase</keyword>